<dbReference type="Proteomes" id="UP001163321">
    <property type="component" value="Chromosome 4"/>
</dbReference>
<name>A0ACC0W604_9STRA</name>
<proteinExistence type="predicted"/>
<reference evidence="1 2" key="1">
    <citation type="journal article" date="2022" name="bioRxiv">
        <title>The genome of the oomycete Peronosclerospora sorghi, a cosmopolitan pathogen of maize and sorghum, is inflated with dispersed pseudogenes.</title>
        <authorList>
            <person name="Fletcher K."/>
            <person name="Martin F."/>
            <person name="Isakeit T."/>
            <person name="Cavanaugh K."/>
            <person name="Magill C."/>
            <person name="Michelmore R."/>
        </authorList>
    </citation>
    <scope>NUCLEOTIDE SEQUENCE [LARGE SCALE GENOMIC DNA]</scope>
    <source>
        <strain evidence="1">P6</strain>
    </source>
</reference>
<evidence type="ECO:0000313" key="1">
    <source>
        <dbReference type="EMBL" id="KAI9914243.1"/>
    </source>
</evidence>
<accession>A0ACC0W604</accession>
<sequence length="220" mass="23963">MVNFLELLLLAVLLRVPCAIILLNSAVNPSLFVLHPALNAIAFQLCFPLGIYVMQESKSVMDFKTRELLSKLHMFFQVVAMLLLSLGGAAAYMTKNAFGKEHFTSTHSWLAAGTATLATLSLLGTTWQWKKSGHRIGGILAFSSGGCSVIYGVYSGSWGISQLGENLQFMVSCSVSAAYSLLIAKTDGETNHHPVHQERLKDLVYGFGQLSHHAGIVFKE</sequence>
<organism evidence="1 2">
    <name type="scientific">Peronosclerospora sorghi</name>
    <dbReference type="NCBI Taxonomy" id="230839"/>
    <lineage>
        <taxon>Eukaryota</taxon>
        <taxon>Sar</taxon>
        <taxon>Stramenopiles</taxon>
        <taxon>Oomycota</taxon>
        <taxon>Peronosporomycetes</taxon>
        <taxon>Peronosporales</taxon>
        <taxon>Peronosporaceae</taxon>
        <taxon>Peronosclerospora</taxon>
    </lineage>
</organism>
<evidence type="ECO:0000313" key="2">
    <source>
        <dbReference type="Proteomes" id="UP001163321"/>
    </source>
</evidence>
<keyword evidence="2" id="KW-1185">Reference proteome</keyword>
<gene>
    <name evidence="1" type="ORF">PsorP6_006046</name>
</gene>
<comment type="caution">
    <text evidence="1">The sequence shown here is derived from an EMBL/GenBank/DDBJ whole genome shotgun (WGS) entry which is preliminary data.</text>
</comment>
<protein>
    <submittedName>
        <fullName evidence="1">Uncharacterized protein</fullName>
    </submittedName>
</protein>
<dbReference type="EMBL" id="CM047583">
    <property type="protein sequence ID" value="KAI9914243.1"/>
    <property type="molecule type" value="Genomic_DNA"/>
</dbReference>